<evidence type="ECO:0000313" key="2">
    <source>
        <dbReference type="Proteomes" id="UP001283361"/>
    </source>
</evidence>
<evidence type="ECO:0000313" key="1">
    <source>
        <dbReference type="EMBL" id="KAK3803590.1"/>
    </source>
</evidence>
<comment type="caution">
    <text evidence="1">The sequence shown here is derived from an EMBL/GenBank/DDBJ whole genome shotgun (WGS) entry which is preliminary data.</text>
</comment>
<reference evidence="1" key="1">
    <citation type="journal article" date="2023" name="G3 (Bethesda)">
        <title>A reference genome for the long-term kleptoplast-retaining sea slug Elysia crispata morphotype clarki.</title>
        <authorList>
            <person name="Eastman K.E."/>
            <person name="Pendleton A.L."/>
            <person name="Shaikh M.A."/>
            <person name="Suttiyut T."/>
            <person name="Ogas R."/>
            <person name="Tomko P."/>
            <person name="Gavelis G."/>
            <person name="Widhalm J.R."/>
            <person name="Wisecaver J.H."/>
        </authorList>
    </citation>
    <scope>NUCLEOTIDE SEQUENCE</scope>
    <source>
        <strain evidence="1">ECLA1</strain>
    </source>
</reference>
<accession>A0AAE1BCX2</accession>
<keyword evidence="2" id="KW-1185">Reference proteome</keyword>
<organism evidence="1 2">
    <name type="scientific">Elysia crispata</name>
    <name type="common">lettuce slug</name>
    <dbReference type="NCBI Taxonomy" id="231223"/>
    <lineage>
        <taxon>Eukaryota</taxon>
        <taxon>Metazoa</taxon>
        <taxon>Spiralia</taxon>
        <taxon>Lophotrochozoa</taxon>
        <taxon>Mollusca</taxon>
        <taxon>Gastropoda</taxon>
        <taxon>Heterobranchia</taxon>
        <taxon>Euthyneura</taxon>
        <taxon>Panpulmonata</taxon>
        <taxon>Sacoglossa</taxon>
        <taxon>Placobranchoidea</taxon>
        <taxon>Plakobranchidae</taxon>
        <taxon>Elysia</taxon>
    </lineage>
</organism>
<dbReference type="Proteomes" id="UP001283361">
    <property type="component" value="Unassembled WGS sequence"/>
</dbReference>
<proteinExistence type="predicted"/>
<dbReference type="EMBL" id="JAWDGP010000113">
    <property type="protein sequence ID" value="KAK3803590.1"/>
    <property type="molecule type" value="Genomic_DNA"/>
</dbReference>
<sequence length="86" mass="9384">MGGGEGRGKSGVLRSRTIAKTSHDIEENHLCTRACVDVKGFLRRPGSETKPSMERKHLIVSAPIAPLEAEIGVVTTIYKLETSHRD</sequence>
<name>A0AAE1BCX2_9GAST</name>
<dbReference type="AlphaFoldDB" id="A0AAE1BCX2"/>
<gene>
    <name evidence="1" type="ORF">RRG08_023308</name>
</gene>
<protein>
    <submittedName>
        <fullName evidence="1">Uncharacterized protein</fullName>
    </submittedName>
</protein>